<dbReference type="InterPro" id="IPR036264">
    <property type="entry name" value="Bact_exopeptidase_dim_dom"/>
</dbReference>
<dbReference type="InterPro" id="IPR011650">
    <property type="entry name" value="Peptidase_M20_dimer"/>
</dbReference>
<gene>
    <name evidence="5" type="primary">dapE</name>
    <name evidence="5" type="ORF">GCM10009710_34360</name>
</gene>
<evidence type="ECO:0000259" key="4">
    <source>
        <dbReference type="Pfam" id="PF07687"/>
    </source>
</evidence>
<dbReference type="InterPro" id="IPR010174">
    <property type="entry name" value="Succinyl-DAP_deSuclase_DapE"/>
</dbReference>
<sequence length="352" mass="37159">MALDLTADVVDLTAALVDLPSESLHEQQIADDVEAALRALPHLSVVRDGHSIVARTDLGHADRVVIAGHLDTVPVNGNLPSRLDGDVLHGLGTCDMKGGVAVALKLAASVPEPTRDVTYVFYEAEEIAAVHNGLGRLAREHPEWLAGDFAILMEPSRAGVEAGCQGTMRVDISTRGERAHTARAWMGSNAIHALSPVLATLDAYVSREVEIDGLTYREGLNAVAISGGVSGNVVPDAATLTVNFRFAPDRSEEQALAFLHETFAGFDLVVTDSAPGAMPGLSRPAAAAFVEAVGAEVGPKFGWTDVAKFTLLGVPAVNYGPGDPIFAHKADEQVPVADLRSVEDRLRTWLTS</sequence>
<evidence type="ECO:0000256" key="3">
    <source>
        <dbReference type="NCBIfam" id="TIGR01900"/>
    </source>
</evidence>
<dbReference type="Gene3D" id="3.30.70.360">
    <property type="match status" value="1"/>
</dbReference>
<dbReference type="RefSeq" id="WP_344203862.1">
    <property type="nucleotide sequence ID" value="NZ_BAAAME010000010.1"/>
</dbReference>
<dbReference type="EC" id="3.5.1.18" evidence="3"/>
<dbReference type="Pfam" id="PF01546">
    <property type="entry name" value="Peptidase_M20"/>
    <property type="match status" value="1"/>
</dbReference>
<dbReference type="EMBL" id="BAAAME010000010">
    <property type="protein sequence ID" value="GAA1751722.1"/>
    <property type="molecule type" value="Genomic_DNA"/>
</dbReference>
<evidence type="ECO:0000313" key="5">
    <source>
        <dbReference type="EMBL" id="GAA1751722.1"/>
    </source>
</evidence>
<proteinExistence type="predicted"/>
<dbReference type="Pfam" id="PF07687">
    <property type="entry name" value="M20_dimer"/>
    <property type="match status" value="1"/>
</dbReference>
<comment type="caution">
    <text evidence="5">The sequence shown here is derived from an EMBL/GenBank/DDBJ whole genome shotgun (WGS) entry which is preliminary data.</text>
</comment>
<dbReference type="InterPro" id="IPR050072">
    <property type="entry name" value="Peptidase_M20A"/>
</dbReference>
<accession>A0ABN2KAH8</accession>
<keyword evidence="2" id="KW-0378">Hydrolase</keyword>
<organism evidence="5 6">
    <name type="scientific">Aeromicrobium alkaliterrae</name>
    <dbReference type="NCBI Taxonomy" id="302168"/>
    <lineage>
        <taxon>Bacteria</taxon>
        <taxon>Bacillati</taxon>
        <taxon>Actinomycetota</taxon>
        <taxon>Actinomycetes</taxon>
        <taxon>Propionibacteriales</taxon>
        <taxon>Nocardioidaceae</taxon>
        <taxon>Aeromicrobium</taxon>
    </lineage>
</organism>
<dbReference type="NCBIfam" id="TIGR01900">
    <property type="entry name" value="dapE-gram_pos"/>
    <property type="match status" value="1"/>
</dbReference>
<feature type="domain" description="Peptidase M20 dimerisation" evidence="4">
    <location>
        <begin position="166"/>
        <end position="260"/>
    </location>
</feature>
<evidence type="ECO:0000256" key="1">
    <source>
        <dbReference type="ARBA" id="ARBA00022723"/>
    </source>
</evidence>
<evidence type="ECO:0000256" key="2">
    <source>
        <dbReference type="ARBA" id="ARBA00022801"/>
    </source>
</evidence>
<name>A0ABN2KAH8_9ACTN</name>
<dbReference type="PANTHER" id="PTHR43808">
    <property type="entry name" value="ACETYLORNITHINE DEACETYLASE"/>
    <property type="match status" value="1"/>
</dbReference>
<keyword evidence="1" id="KW-0479">Metal-binding</keyword>
<keyword evidence="6" id="KW-1185">Reference proteome</keyword>
<evidence type="ECO:0000313" key="6">
    <source>
        <dbReference type="Proteomes" id="UP001501057"/>
    </source>
</evidence>
<dbReference type="PANTHER" id="PTHR43808:SF31">
    <property type="entry name" value="N-ACETYL-L-CITRULLINE DEACETYLASE"/>
    <property type="match status" value="1"/>
</dbReference>
<dbReference type="Gene3D" id="3.40.630.10">
    <property type="entry name" value="Zn peptidases"/>
    <property type="match status" value="1"/>
</dbReference>
<dbReference type="InterPro" id="IPR002933">
    <property type="entry name" value="Peptidase_M20"/>
</dbReference>
<reference evidence="5 6" key="1">
    <citation type="journal article" date="2019" name="Int. J. Syst. Evol. Microbiol.">
        <title>The Global Catalogue of Microorganisms (GCM) 10K type strain sequencing project: providing services to taxonomists for standard genome sequencing and annotation.</title>
        <authorList>
            <consortium name="The Broad Institute Genomics Platform"/>
            <consortium name="The Broad Institute Genome Sequencing Center for Infectious Disease"/>
            <person name="Wu L."/>
            <person name="Ma J."/>
        </authorList>
    </citation>
    <scope>NUCLEOTIDE SEQUENCE [LARGE SCALE GENOMIC DNA]</scope>
    <source>
        <strain evidence="5 6">JCM 13518</strain>
    </source>
</reference>
<protein>
    <recommendedName>
        <fullName evidence="3">Succinyl-diaminopimelate desuccinylase</fullName>
        <ecNumber evidence="3">3.5.1.18</ecNumber>
    </recommendedName>
</protein>
<dbReference type="SUPFAM" id="SSF55031">
    <property type="entry name" value="Bacterial exopeptidase dimerisation domain"/>
    <property type="match status" value="1"/>
</dbReference>
<dbReference type="SUPFAM" id="SSF53187">
    <property type="entry name" value="Zn-dependent exopeptidases"/>
    <property type="match status" value="1"/>
</dbReference>
<dbReference type="Proteomes" id="UP001501057">
    <property type="component" value="Unassembled WGS sequence"/>
</dbReference>